<dbReference type="Gene3D" id="3.10.450.50">
    <property type="match status" value="1"/>
</dbReference>
<comment type="caution">
    <text evidence="1">The sequence shown here is derived from an EMBL/GenBank/DDBJ whole genome shotgun (WGS) entry which is preliminary data.</text>
</comment>
<organism evidence="1 2">
    <name type="scientific">Marasmiellus scandens</name>
    <dbReference type="NCBI Taxonomy" id="2682957"/>
    <lineage>
        <taxon>Eukaryota</taxon>
        <taxon>Fungi</taxon>
        <taxon>Dikarya</taxon>
        <taxon>Basidiomycota</taxon>
        <taxon>Agaricomycotina</taxon>
        <taxon>Agaricomycetes</taxon>
        <taxon>Agaricomycetidae</taxon>
        <taxon>Agaricales</taxon>
        <taxon>Marasmiineae</taxon>
        <taxon>Omphalotaceae</taxon>
        <taxon>Marasmiellus</taxon>
    </lineage>
</organism>
<keyword evidence="2" id="KW-1185">Reference proteome</keyword>
<dbReference type="InterPro" id="IPR032710">
    <property type="entry name" value="NTF2-like_dom_sf"/>
</dbReference>
<accession>A0ABR1J3J5</accession>
<sequence length="156" mass="17826">MTTTKTLNATASALISAYNAWDLDAILSDSWRSPSCIHQILPLSLGQPAMDNTFYRHYLRTFMSTFRNLTVTVKDTIVDEKQRRVLMWASSKAETDIGPYANEYALILKCDEDGRVVWVGEFLDSQYTIAFFTKLREHMASKSKENRAAFENNNVL</sequence>
<proteinExistence type="predicted"/>
<evidence type="ECO:0008006" key="3">
    <source>
        <dbReference type="Google" id="ProtNLM"/>
    </source>
</evidence>
<protein>
    <recommendedName>
        <fullName evidence="3">SnoaL-like domain-containing protein</fullName>
    </recommendedName>
</protein>
<evidence type="ECO:0000313" key="2">
    <source>
        <dbReference type="Proteomes" id="UP001498398"/>
    </source>
</evidence>
<dbReference type="PANTHER" id="PTHR39598:SF1">
    <property type="entry name" value="AUSTINOID BIOSYNTHESIS CLUSTERS PROTEIN F-RELATED"/>
    <property type="match status" value="1"/>
</dbReference>
<reference evidence="1 2" key="1">
    <citation type="submission" date="2024-01" db="EMBL/GenBank/DDBJ databases">
        <title>A draft genome for the cacao thread blight pathogen Marasmiellus scandens.</title>
        <authorList>
            <person name="Baruah I.K."/>
            <person name="Leung J."/>
            <person name="Bukari Y."/>
            <person name="Amoako-Attah I."/>
            <person name="Meinhardt L.W."/>
            <person name="Bailey B.A."/>
            <person name="Cohen S.P."/>
        </authorList>
    </citation>
    <scope>NUCLEOTIDE SEQUENCE [LARGE SCALE GENOMIC DNA]</scope>
    <source>
        <strain evidence="1 2">GH-19</strain>
    </source>
</reference>
<name>A0ABR1J3J5_9AGAR</name>
<evidence type="ECO:0000313" key="1">
    <source>
        <dbReference type="EMBL" id="KAK7447099.1"/>
    </source>
</evidence>
<dbReference type="Proteomes" id="UP001498398">
    <property type="component" value="Unassembled WGS sequence"/>
</dbReference>
<dbReference type="InterPro" id="IPR050977">
    <property type="entry name" value="Fungal_Meroterpenoid_Isomerase"/>
</dbReference>
<dbReference type="EMBL" id="JBANRG010000042">
    <property type="protein sequence ID" value="KAK7447099.1"/>
    <property type="molecule type" value="Genomic_DNA"/>
</dbReference>
<dbReference type="PANTHER" id="PTHR39598">
    <property type="entry name" value="AUSTINOL SYNTHESIS PROTEIN F-RELATED"/>
    <property type="match status" value="1"/>
</dbReference>
<gene>
    <name evidence="1" type="ORF">VKT23_014312</name>
</gene>
<dbReference type="SUPFAM" id="SSF54427">
    <property type="entry name" value="NTF2-like"/>
    <property type="match status" value="1"/>
</dbReference>